<proteinExistence type="predicted"/>
<protein>
    <submittedName>
        <fullName evidence="3">Uncharacterized protein</fullName>
    </submittedName>
</protein>
<dbReference type="RefSeq" id="WP_120104695.1">
    <property type="nucleotide sequence ID" value="NZ_CP028885.1"/>
</dbReference>
<dbReference type="OrthoDB" id="9966188at2"/>
<feature type="compositionally biased region" description="Basic and acidic residues" evidence="1">
    <location>
        <begin position="51"/>
        <end position="78"/>
    </location>
</feature>
<feature type="compositionally biased region" description="Polar residues" evidence="1">
    <location>
        <begin position="102"/>
        <end position="124"/>
    </location>
</feature>
<dbReference type="KEGG" id="btur:DB313_04575"/>
<evidence type="ECO:0000256" key="1">
    <source>
        <dbReference type="SAM" id="MobiDB-lite"/>
    </source>
</evidence>
<keyword evidence="2" id="KW-0732">Signal</keyword>
<feature type="compositionally biased region" description="Acidic residues" evidence="1">
    <location>
        <begin position="79"/>
        <end position="89"/>
    </location>
</feature>
<feature type="signal peptide" evidence="2">
    <location>
        <begin position="1"/>
        <end position="20"/>
    </location>
</feature>
<feature type="chain" id="PRO_5017339972" evidence="2">
    <location>
        <begin position="21"/>
        <end position="358"/>
    </location>
</feature>
<feature type="compositionally biased region" description="Basic and acidic residues" evidence="1">
    <location>
        <begin position="24"/>
        <end position="35"/>
    </location>
</feature>
<sequence>MGKKLLLILALFCICLLTCRHDNKKNNNNNTKKEMASGNNKLKRKHKKKPKDIMTKKKQHDDKTKKQDNIAITKKDENGIDDDDDEQDNDGIASIAVADKVQQGTTPKEQQVTTPQEQQGTTPKGQQVTTPKGQQGTTQQDTLNQSKVHKSETVQLKFANDQPTTYYFKEYLIKDIIPSLHYIKASISLLSRNITYPIIKDADLPHIRILASKQELDSMHIKDLHSLGNSPFLTNSIKNKSDILKVMLFSHSNNKENIILPLNQQYVKDLEIIHQATRSGGSLNSKHMIDLRLGHDDIYTKLTFSQFNSTNIAGSIKISILTDQVHHSSIHELKLDGSILTLLKKITTIENLKKLLTD</sequence>
<reference evidence="3 4" key="1">
    <citation type="journal article" date="2018" name="Infect. Genet. Evol.">
        <title>Genome-wide analysis of Borrelia turcica and 'Candidatus Borrelia tachyglossi' shows relapsing fever-like genomes with unique genomic links to Lyme disease Borrelia.</title>
        <authorList>
            <person name="Gofton A.W."/>
            <person name="Margos G."/>
            <person name="Fingerle V."/>
            <person name="Hepner S."/>
            <person name="Loh S.M."/>
            <person name="Ryan U."/>
            <person name="Irwin P."/>
            <person name="Oskam C.L."/>
        </authorList>
    </citation>
    <scope>NUCLEOTIDE SEQUENCE [LARGE SCALE GENOMIC DNA]</scope>
    <source>
        <strain evidence="3 4">IST7</strain>
        <plasmid evidence="3">lp129</plasmid>
    </source>
</reference>
<dbReference type="AlphaFoldDB" id="A0A386PMG8"/>
<evidence type="ECO:0000313" key="3">
    <source>
        <dbReference type="EMBL" id="AYE36776.1"/>
    </source>
</evidence>
<keyword evidence="4" id="KW-1185">Reference proteome</keyword>
<feature type="compositionally biased region" description="Low complexity" evidence="1">
    <location>
        <begin position="125"/>
        <end position="145"/>
    </location>
</feature>
<keyword evidence="3" id="KW-0614">Plasmid</keyword>
<gene>
    <name evidence="3" type="ORF">DB313_04575</name>
</gene>
<name>A0A386PMG8_9SPIR</name>
<feature type="compositionally biased region" description="Basic residues" evidence="1">
    <location>
        <begin position="41"/>
        <end position="50"/>
    </location>
</feature>
<feature type="region of interest" description="Disordered" evidence="1">
    <location>
        <begin position="24"/>
        <end position="148"/>
    </location>
</feature>
<dbReference type="Proteomes" id="UP000275571">
    <property type="component" value="Plasmid lp129"/>
</dbReference>
<dbReference type="EMBL" id="CP028885">
    <property type="protein sequence ID" value="AYE36776.1"/>
    <property type="molecule type" value="Genomic_DNA"/>
</dbReference>
<accession>A0A386PMG8</accession>
<organism evidence="3 4">
    <name type="scientific">Borrelia turcica IST7</name>
    <dbReference type="NCBI Taxonomy" id="1104446"/>
    <lineage>
        <taxon>Bacteria</taxon>
        <taxon>Pseudomonadati</taxon>
        <taxon>Spirochaetota</taxon>
        <taxon>Spirochaetia</taxon>
        <taxon>Spirochaetales</taxon>
        <taxon>Borreliaceae</taxon>
        <taxon>Borrelia</taxon>
    </lineage>
</organism>
<geneLocation type="plasmid" evidence="3 4">
    <name>lp129</name>
</geneLocation>
<evidence type="ECO:0000313" key="4">
    <source>
        <dbReference type="Proteomes" id="UP000275571"/>
    </source>
</evidence>
<evidence type="ECO:0000256" key="2">
    <source>
        <dbReference type="SAM" id="SignalP"/>
    </source>
</evidence>